<keyword evidence="1" id="KW-1185">Reference proteome</keyword>
<sequence length="521" mass="58459">MSQFQIYGSPSLERCKPQQSLNVCLSGVKEVEDNFADFTQWSKFYNRTWSDTFNNVRIVCANNLVRYIQQCQNSMCQNFRSGHSGELWFPKENPTIGKHQMTPECNNFEAIFDSNVLNGNKAFLNAASGHDTIVGFLERSNVISFSGGNKYFIGGNRPDTFLPHGVEIAVGFIDGGGTLQQPDTINIIESQNRMCVYNLAVELYHSTNVWNQACSGTFVYALNKHSKPGTIYGTPSLVRCTPQQSLNMCLNGVKEVEDNFADFAQWSKFYSRIWPNTSNNITVICTNARPIENPRNFRSGHSWDLWPSQEKSFMGNDQMALECTNFEAIFDSNIPNGNKAFLKAASGNDRVVGFVERSNVISFNGGNKYFLGGNKPDTFILHGEKIAVGFIDGGEGSDTLDFSNYAKSELPIKFYKAYKTGHYLVVNTRVVGYKTVPMIEDPYDMMQSLLGLYRLNAILIVEDEVNQIKIIIGHGQQIANAKKAEQDMLNANVLSNDLRFVYSILVGARNTENIFNIMTKC</sequence>
<evidence type="ECO:0000313" key="1">
    <source>
        <dbReference type="Proteomes" id="UP000887565"/>
    </source>
</evidence>
<dbReference type="AlphaFoldDB" id="A0A915J4R6"/>
<proteinExistence type="predicted"/>
<name>A0A915J4R6_ROMCU</name>
<reference evidence="2" key="1">
    <citation type="submission" date="2022-11" db="UniProtKB">
        <authorList>
            <consortium name="WormBaseParasite"/>
        </authorList>
    </citation>
    <scope>IDENTIFICATION</scope>
</reference>
<accession>A0A915J4R6</accession>
<organism evidence="1 2">
    <name type="scientific">Romanomermis culicivorax</name>
    <name type="common">Nematode worm</name>
    <dbReference type="NCBI Taxonomy" id="13658"/>
    <lineage>
        <taxon>Eukaryota</taxon>
        <taxon>Metazoa</taxon>
        <taxon>Ecdysozoa</taxon>
        <taxon>Nematoda</taxon>
        <taxon>Enoplea</taxon>
        <taxon>Dorylaimia</taxon>
        <taxon>Mermithida</taxon>
        <taxon>Mermithoidea</taxon>
        <taxon>Mermithidae</taxon>
        <taxon>Romanomermis</taxon>
    </lineage>
</organism>
<evidence type="ECO:0000313" key="2">
    <source>
        <dbReference type="WBParaSite" id="nRc.2.0.1.t21457-RA"/>
    </source>
</evidence>
<dbReference type="WBParaSite" id="nRc.2.0.1.t21457-RA">
    <property type="protein sequence ID" value="nRc.2.0.1.t21457-RA"/>
    <property type="gene ID" value="nRc.2.0.1.g21457"/>
</dbReference>
<dbReference type="SUPFAM" id="SSF51120">
    <property type="entry name" value="beta-Roll"/>
    <property type="match status" value="1"/>
</dbReference>
<dbReference type="Proteomes" id="UP000887565">
    <property type="component" value="Unplaced"/>
</dbReference>
<dbReference type="InterPro" id="IPR011049">
    <property type="entry name" value="Serralysin-like_metalloprot_C"/>
</dbReference>
<protein>
    <submittedName>
        <fullName evidence="2">Uncharacterized protein</fullName>
    </submittedName>
</protein>